<evidence type="ECO:0000313" key="1">
    <source>
        <dbReference type="EMBL" id="CAB4159305.1"/>
    </source>
</evidence>
<gene>
    <name evidence="1" type="ORF">UFOVP704_76</name>
</gene>
<name>A0A6J5NQA2_9CAUD</name>
<proteinExistence type="predicted"/>
<dbReference type="EMBL" id="LR796675">
    <property type="protein sequence ID" value="CAB4159305.1"/>
    <property type="molecule type" value="Genomic_DNA"/>
</dbReference>
<sequence>MIRTNCKYIFQPVGMDLFYEHGVERGEEVTVVPTPRSCPNPRHMKMVYVRSAHQFCTLVLMASLQPRSKK</sequence>
<organism evidence="1">
    <name type="scientific">uncultured Caudovirales phage</name>
    <dbReference type="NCBI Taxonomy" id="2100421"/>
    <lineage>
        <taxon>Viruses</taxon>
        <taxon>Duplodnaviria</taxon>
        <taxon>Heunggongvirae</taxon>
        <taxon>Uroviricota</taxon>
        <taxon>Caudoviricetes</taxon>
        <taxon>Peduoviridae</taxon>
        <taxon>Maltschvirus</taxon>
        <taxon>Maltschvirus maltsch</taxon>
    </lineage>
</organism>
<reference evidence="1" key="1">
    <citation type="submission" date="2020-04" db="EMBL/GenBank/DDBJ databases">
        <authorList>
            <person name="Chiriac C."/>
            <person name="Salcher M."/>
            <person name="Ghai R."/>
            <person name="Kavagutti S V."/>
        </authorList>
    </citation>
    <scope>NUCLEOTIDE SEQUENCE</scope>
</reference>
<protein>
    <submittedName>
        <fullName evidence="1">Uncharacterized protein</fullName>
    </submittedName>
</protein>
<accession>A0A6J5NQA2</accession>